<dbReference type="EMBL" id="JARKHS020000572">
    <property type="protein sequence ID" value="KAK8788668.1"/>
    <property type="molecule type" value="Genomic_DNA"/>
</dbReference>
<reference evidence="2 3" key="1">
    <citation type="journal article" date="2023" name="Arcadia Sci">
        <title>De novo assembly of a long-read Amblyomma americanum tick genome.</title>
        <authorList>
            <person name="Chou S."/>
            <person name="Poskanzer K.E."/>
            <person name="Rollins M."/>
            <person name="Thuy-Boun P.S."/>
        </authorList>
    </citation>
    <scope>NUCLEOTIDE SEQUENCE [LARGE SCALE GENOMIC DNA]</scope>
    <source>
        <strain evidence="2">F_SG_1</strain>
        <tissue evidence="2">Salivary glands</tissue>
    </source>
</reference>
<comment type="caution">
    <text evidence="2">The sequence shown here is derived from an EMBL/GenBank/DDBJ whole genome shotgun (WGS) entry which is preliminary data.</text>
</comment>
<organism evidence="2 3">
    <name type="scientific">Amblyomma americanum</name>
    <name type="common">Lone star tick</name>
    <dbReference type="NCBI Taxonomy" id="6943"/>
    <lineage>
        <taxon>Eukaryota</taxon>
        <taxon>Metazoa</taxon>
        <taxon>Ecdysozoa</taxon>
        <taxon>Arthropoda</taxon>
        <taxon>Chelicerata</taxon>
        <taxon>Arachnida</taxon>
        <taxon>Acari</taxon>
        <taxon>Parasitiformes</taxon>
        <taxon>Ixodida</taxon>
        <taxon>Ixodoidea</taxon>
        <taxon>Ixodidae</taxon>
        <taxon>Amblyomminae</taxon>
        <taxon>Amblyomma</taxon>
    </lineage>
</organism>
<proteinExistence type="predicted"/>
<keyword evidence="1" id="KW-0812">Transmembrane</keyword>
<dbReference type="AlphaFoldDB" id="A0AAQ4FPU8"/>
<keyword evidence="1" id="KW-1133">Transmembrane helix</keyword>
<feature type="transmembrane region" description="Helical" evidence="1">
    <location>
        <begin position="6"/>
        <end position="28"/>
    </location>
</feature>
<gene>
    <name evidence="2" type="ORF">V5799_021555</name>
</gene>
<protein>
    <submittedName>
        <fullName evidence="2">Uncharacterized protein</fullName>
    </submittedName>
</protein>
<keyword evidence="3" id="KW-1185">Reference proteome</keyword>
<evidence type="ECO:0000313" key="3">
    <source>
        <dbReference type="Proteomes" id="UP001321473"/>
    </source>
</evidence>
<accession>A0AAQ4FPU8</accession>
<keyword evidence="1" id="KW-0472">Membrane</keyword>
<evidence type="ECO:0000313" key="2">
    <source>
        <dbReference type="EMBL" id="KAK8788668.1"/>
    </source>
</evidence>
<name>A0AAQ4FPU8_AMBAM</name>
<dbReference type="Proteomes" id="UP001321473">
    <property type="component" value="Unassembled WGS sequence"/>
</dbReference>
<sequence>MDGVTICMVCASVLIVTACMVAVVLWYSDIRDPGLFFRKLLGMGRGAVDSNETKSTVIIAVGIGQTRWPDNWNNSEDEPVSPPVSYFVRSTTARFVTLLNEENATDNSGLSAAP</sequence>
<evidence type="ECO:0000256" key="1">
    <source>
        <dbReference type="SAM" id="Phobius"/>
    </source>
</evidence>